<dbReference type="HAMAP" id="MF_00201">
    <property type="entry name" value="RecO"/>
    <property type="match status" value="1"/>
</dbReference>
<evidence type="ECO:0000256" key="6">
    <source>
        <dbReference type="ARBA" id="ARBA00033409"/>
    </source>
</evidence>
<evidence type="ECO:0000313" key="10">
    <source>
        <dbReference type="Proteomes" id="UP000536835"/>
    </source>
</evidence>
<gene>
    <name evidence="7 9" type="primary">recO</name>
    <name evidence="9" type="ORF">HK107_12395</name>
</gene>
<dbReference type="Proteomes" id="UP000536835">
    <property type="component" value="Unassembled WGS sequence"/>
</dbReference>
<dbReference type="GO" id="GO:0006310">
    <property type="term" value="P:DNA recombination"/>
    <property type="evidence" value="ECO:0007669"/>
    <property type="project" value="UniProtKB-UniRule"/>
</dbReference>
<comment type="similarity">
    <text evidence="1 7">Belongs to the RecO family.</text>
</comment>
<dbReference type="InterPro" id="IPR042242">
    <property type="entry name" value="RecO_C"/>
</dbReference>
<dbReference type="InterPro" id="IPR022572">
    <property type="entry name" value="DNA_rep/recomb_RecO_N"/>
</dbReference>
<dbReference type="InterPro" id="IPR037278">
    <property type="entry name" value="ARFGAP/RecO"/>
</dbReference>
<keyword evidence="5 7" id="KW-0234">DNA repair</keyword>
<dbReference type="AlphaFoldDB" id="A0A7Y3W696"/>
<evidence type="ECO:0000256" key="3">
    <source>
        <dbReference type="ARBA" id="ARBA00022763"/>
    </source>
</evidence>
<evidence type="ECO:0000256" key="4">
    <source>
        <dbReference type="ARBA" id="ARBA00023172"/>
    </source>
</evidence>
<protein>
    <recommendedName>
        <fullName evidence="2 7">DNA repair protein RecO</fullName>
    </recommendedName>
    <alternativeName>
        <fullName evidence="6 7">Recombination protein O</fullName>
    </alternativeName>
</protein>
<evidence type="ECO:0000256" key="5">
    <source>
        <dbReference type="ARBA" id="ARBA00023204"/>
    </source>
</evidence>
<dbReference type="InterPro" id="IPR003717">
    <property type="entry name" value="RecO"/>
</dbReference>
<reference evidence="9 10" key="1">
    <citation type="submission" date="2020-05" db="EMBL/GenBank/DDBJ databases">
        <title>Parvularcula mediterraneae sp. nov., isolated from polypropylene straw from shallow seawater of the seashore of Laganas in Zakynthos island, Greece.</title>
        <authorList>
            <person name="Szabo I."/>
            <person name="Al-Omari J."/>
            <person name="Rado J."/>
            <person name="Szerdahelyi G.S."/>
        </authorList>
    </citation>
    <scope>NUCLEOTIDE SEQUENCE [LARGE SCALE GENOMIC DNA]</scope>
    <source>
        <strain evidence="9 10">ZS-1/3</strain>
    </source>
</reference>
<evidence type="ECO:0000256" key="1">
    <source>
        <dbReference type="ARBA" id="ARBA00007452"/>
    </source>
</evidence>
<dbReference type="NCBIfam" id="TIGR00613">
    <property type="entry name" value="reco"/>
    <property type="match status" value="1"/>
</dbReference>
<dbReference type="PANTHER" id="PTHR33991:SF1">
    <property type="entry name" value="DNA REPAIR PROTEIN RECO"/>
    <property type="match status" value="1"/>
</dbReference>
<dbReference type="Pfam" id="PF11967">
    <property type="entry name" value="RecO_N"/>
    <property type="match status" value="1"/>
</dbReference>
<keyword evidence="10" id="KW-1185">Reference proteome</keyword>
<organism evidence="9 10">
    <name type="scientific">Parvularcula mediterranea</name>
    <dbReference type="NCBI Taxonomy" id="2732508"/>
    <lineage>
        <taxon>Bacteria</taxon>
        <taxon>Pseudomonadati</taxon>
        <taxon>Pseudomonadota</taxon>
        <taxon>Alphaproteobacteria</taxon>
        <taxon>Parvularculales</taxon>
        <taxon>Parvularculaceae</taxon>
        <taxon>Parvularcula</taxon>
    </lineage>
</organism>
<dbReference type="RefSeq" id="WP_173200238.1">
    <property type="nucleotide sequence ID" value="NZ_JABFCX010000003.1"/>
</dbReference>
<dbReference type="PANTHER" id="PTHR33991">
    <property type="entry name" value="DNA REPAIR PROTEIN RECO"/>
    <property type="match status" value="1"/>
</dbReference>
<name>A0A7Y3W696_9PROT</name>
<dbReference type="Gene3D" id="1.20.1440.120">
    <property type="entry name" value="Recombination protein O, C-terminal domain"/>
    <property type="match status" value="1"/>
</dbReference>
<sequence length="240" mass="26108">MEWRDDAIILTSRPQGENHSMLTAFARERGKVSALVYGGQGKGKLPLLQTGNGVELRWRGKTADSLGNFEVDLIEPRAAHAFADRQALAAMTATAELLLHVLPEGEGVPGLFEATEVLFDNFGERMIWPLVLAKWEVGLLRALGHGLALDRCVATGTLLEDGAELCFVSPKSGGAVSYQAGLPYKDKMFPLPPFLIGMGEPTEGDVKAALKLTAHFLRERLLLPIGRELPEARERLAGRL</sequence>
<evidence type="ECO:0000256" key="2">
    <source>
        <dbReference type="ARBA" id="ARBA00021310"/>
    </source>
</evidence>
<dbReference type="GO" id="GO:0043590">
    <property type="term" value="C:bacterial nucleoid"/>
    <property type="evidence" value="ECO:0007669"/>
    <property type="project" value="TreeGrafter"/>
</dbReference>
<dbReference type="EMBL" id="JABFCX010000003">
    <property type="protein sequence ID" value="NNU17122.1"/>
    <property type="molecule type" value="Genomic_DNA"/>
</dbReference>
<proteinExistence type="inferred from homology"/>
<dbReference type="GO" id="GO:0006302">
    <property type="term" value="P:double-strand break repair"/>
    <property type="evidence" value="ECO:0007669"/>
    <property type="project" value="TreeGrafter"/>
</dbReference>
<dbReference type="Pfam" id="PF02565">
    <property type="entry name" value="RecO_C"/>
    <property type="match status" value="1"/>
</dbReference>
<comment type="caution">
    <text evidence="9">The sequence shown here is derived from an EMBL/GenBank/DDBJ whole genome shotgun (WGS) entry which is preliminary data.</text>
</comment>
<dbReference type="InterPro" id="IPR012340">
    <property type="entry name" value="NA-bd_OB-fold"/>
</dbReference>
<keyword evidence="3 7" id="KW-0227">DNA damage</keyword>
<dbReference type="Gene3D" id="2.40.50.140">
    <property type="entry name" value="Nucleic acid-binding proteins"/>
    <property type="match status" value="1"/>
</dbReference>
<accession>A0A7Y3W696</accession>
<evidence type="ECO:0000259" key="8">
    <source>
        <dbReference type="Pfam" id="PF11967"/>
    </source>
</evidence>
<comment type="function">
    <text evidence="7">Involved in DNA repair and RecF pathway recombination.</text>
</comment>
<dbReference type="SUPFAM" id="SSF57863">
    <property type="entry name" value="ArfGap/RecO-like zinc finger"/>
    <property type="match status" value="1"/>
</dbReference>
<dbReference type="SUPFAM" id="SSF50249">
    <property type="entry name" value="Nucleic acid-binding proteins"/>
    <property type="match status" value="1"/>
</dbReference>
<evidence type="ECO:0000313" key="9">
    <source>
        <dbReference type="EMBL" id="NNU17122.1"/>
    </source>
</evidence>
<feature type="domain" description="DNA replication/recombination mediator RecO N-terminal" evidence="8">
    <location>
        <begin position="1"/>
        <end position="75"/>
    </location>
</feature>
<evidence type="ECO:0000256" key="7">
    <source>
        <dbReference type="HAMAP-Rule" id="MF_00201"/>
    </source>
</evidence>
<keyword evidence="4 7" id="KW-0233">DNA recombination</keyword>